<organism evidence="1">
    <name type="scientific">marine sediment metagenome</name>
    <dbReference type="NCBI Taxonomy" id="412755"/>
    <lineage>
        <taxon>unclassified sequences</taxon>
        <taxon>metagenomes</taxon>
        <taxon>ecological metagenomes</taxon>
    </lineage>
</organism>
<protein>
    <submittedName>
        <fullName evidence="1">Uncharacterized protein</fullName>
    </submittedName>
</protein>
<proteinExistence type="predicted"/>
<sequence length="99" mass="11737">NIFEGKFHLSNIPFSVEKKRCDKKLEIPLEKQAFNLAIIQAYRKKFACFYIPLISSILKKIEYIQENKEKIGSYEEILWNYTLKFAYACIQFVKSGLYV</sequence>
<accession>X1CY52</accession>
<evidence type="ECO:0000313" key="1">
    <source>
        <dbReference type="EMBL" id="GAH12787.1"/>
    </source>
</evidence>
<dbReference type="AlphaFoldDB" id="X1CY52"/>
<feature type="non-terminal residue" evidence="1">
    <location>
        <position position="1"/>
    </location>
</feature>
<gene>
    <name evidence="1" type="ORF">S01H4_63230</name>
</gene>
<reference evidence="1" key="1">
    <citation type="journal article" date="2014" name="Front. Microbiol.">
        <title>High frequency of phylogenetically diverse reductive dehalogenase-homologous genes in deep subseafloor sedimentary metagenomes.</title>
        <authorList>
            <person name="Kawai M."/>
            <person name="Futagami T."/>
            <person name="Toyoda A."/>
            <person name="Takaki Y."/>
            <person name="Nishi S."/>
            <person name="Hori S."/>
            <person name="Arai W."/>
            <person name="Tsubouchi T."/>
            <person name="Morono Y."/>
            <person name="Uchiyama I."/>
            <person name="Ito T."/>
            <person name="Fujiyama A."/>
            <person name="Inagaki F."/>
            <person name="Takami H."/>
        </authorList>
    </citation>
    <scope>NUCLEOTIDE SEQUENCE</scope>
    <source>
        <strain evidence="1">Expedition CK06-06</strain>
    </source>
</reference>
<dbReference type="EMBL" id="BART01037966">
    <property type="protein sequence ID" value="GAH12787.1"/>
    <property type="molecule type" value="Genomic_DNA"/>
</dbReference>
<comment type="caution">
    <text evidence="1">The sequence shown here is derived from an EMBL/GenBank/DDBJ whole genome shotgun (WGS) entry which is preliminary data.</text>
</comment>
<name>X1CY52_9ZZZZ</name>